<accession>I4AFU0</accession>
<feature type="chain" id="PRO_5003685204" description="Lipoprotein" evidence="1">
    <location>
        <begin position="24"/>
        <end position="212"/>
    </location>
</feature>
<evidence type="ECO:0000313" key="3">
    <source>
        <dbReference type="Proteomes" id="UP000006054"/>
    </source>
</evidence>
<dbReference type="STRING" id="880071.Fleli_0344"/>
<dbReference type="AlphaFoldDB" id="I4AFU0"/>
<dbReference type="KEGG" id="fli:Fleli_0344"/>
<dbReference type="Proteomes" id="UP000006054">
    <property type="component" value="Chromosome"/>
</dbReference>
<dbReference type="RefSeq" id="WP_014796287.1">
    <property type="nucleotide sequence ID" value="NC_018018.1"/>
</dbReference>
<dbReference type="PATRIC" id="fig|880071.3.peg.328"/>
<evidence type="ECO:0000313" key="2">
    <source>
        <dbReference type="EMBL" id="AFM02825.1"/>
    </source>
</evidence>
<protein>
    <recommendedName>
        <fullName evidence="4">Lipoprotein</fullName>
    </recommendedName>
</protein>
<dbReference type="HOGENOM" id="CLU_1298259_0_0_10"/>
<keyword evidence="1" id="KW-0732">Signal</keyword>
<evidence type="ECO:0000256" key="1">
    <source>
        <dbReference type="SAM" id="SignalP"/>
    </source>
</evidence>
<proteinExistence type="predicted"/>
<reference evidence="3" key="1">
    <citation type="submission" date="2012-06" db="EMBL/GenBank/DDBJ databases">
        <title>The complete genome of Flexibacter litoralis DSM 6794.</title>
        <authorList>
            <person name="Lucas S."/>
            <person name="Copeland A."/>
            <person name="Lapidus A."/>
            <person name="Glavina del Rio T."/>
            <person name="Dalin E."/>
            <person name="Tice H."/>
            <person name="Bruce D."/>
            <person name="Goodwin L."/>
            <person name="Pitluck S."/>
            <person name="Peters L."/>
            <person name="Ovchinnikova G."/>
            <person name="Lu M."/>
            <person name="Kyrpides N."/>
            <person name="Mavromatis K."/>
            <person name="Ivanova N."/>
            <person name="Brettin T."/>
            <person name="Detter J.C."/>
            <person name="Han C."/>
            <person name="Larimer F."/>
            <person name="Land M."/>
            <person name="Hauser L."/>
            <person name="Markowitz V."/>
            <person name="Cheng J.-F."/>
            <person name="Hugenholtz P."/>
            <person name="Woyke T."/>
            <person name="Wu D."/>
            <person name="Spring S."/>
            <person name="Lang E."/>
            <person name="Kopitz M."/>
            <person name="Brambilla E."/>
            <person name="Klenk H.-P."/>
            <person name="Eisen J.A."/>
        </authorList>
    </citation>
    <scope>NUCLEOTIDE SEQUENCE [LARGE SCALE GENOMIC DNA]</scope>
    <source>
        <strain evidence="3">ATCC 23117 / DSM 6794 / NBRC 15988 / NCIMB 1366 / Sio-4</strain>
    </source>
</reference>
<organism evidence="2 3">
    <name type="scientific">Bernardetia litoralis (strain ATCC 23117 / DSM 6794 / NBRC 15988 / NCIMB 1366 / Fx l1 / Sio-4)</name>
    <name type="common">Flexibacter litoralis</name>
    <dbReference type="NCBI Taxonomy" id="880071"/>
    <lineage>
        <taxon>Bacteria</taxon>
        <taxon>Pseudomonadati</taxon>
        <taxon>Bacteroidota</taxon>
        <taxon>Cytophagia</taxon>
        <taxon>Cytophagales</taxon>
        <taxon>Bernardetiaceae</taxon>
        <taxon>Bernardetia</taxon>
    </lineage>
</organism>
<name>I4AFU0_BERLS</name>
<sequence length="212" mass="24344" precursor="true">MKKIKSIYILFVFAAISSYGLWACTGTTTSETTSETDSTQVEEIEEVEKPDTRPASAAIDTNFYIKATIQDTEYTFNYLPLLVDDKYNLLMSNLFRIERCADDHCKQSFYLQAHNFDLNQTPPFILKEGQDGKVRKEIILNFIMTNNQGKFKYRWKDSAASPFEITIEKIEGEIYEGTFKGKIEKAKMTQQDSVINVTGSFRTKMIIKKTTV</sequence>
<feature type="signal peptide" evidence="1">
    <location>
        <begin position="1"/>
        <end position="23"/>
    </location>
</feature>
<keyword evidence="3" id="KW-1185">Reference proteome</keyword>
<dbReference type="EMBL" id="CP003345">
    <property type="protein sequence ID" value="AFM02825.1"/>
    <property type="molecule type" value="Genomic_DNA"/>
</dbReference>
<gene>
    <name evidence="2" type="ordered locus">Fleli_0344</name>
</gene>
<evidence type="ECO:0008006" key="4">
    <source>
        <dbReference type="Google" id="ProtNLM"/>
    </source>
</evidence>